<dbReference type="EMBL" id="UYJE01004557">
    <property type="protein sequence ID" value="VDI29082.1"/>
    <property type="molecule type" value="Genomic_DNA"/>
</dbReference>
<dbReference type="SUPFAM" id="SSF57845">
    <property type="entry name" value="B-box zinc-binding domain"/>
    <property type="match status" value="1"/>
</dbReference>
<dbReference type="PANTHER" id="PTHR25462">
    <property type="entry name" value="BONUS, ISOFORM C-RELATED"/>
    <property type="match status" value="1"/>
</dbReference>
<evidence type="ECO:0000256" key="1">
    <source>
        <dbReference type="PROSITE-ProRule" id="PRU00024"/>
    </source>
</evidence>
<keyword evidence="5" id="KW-1185">Reference proteome</keyword>
<dbReference type="InterPro" id="IPR000315">
    <property type="entry name" value="Znf_B-box"/>
</dbReference>
<sequence>MASSTGKLCGPCEVRYNTTTAVSWCMDCDDGLCSSCLEDHKVNKASNKHQIIPVSQYVEVESVSSLIKQECEEHDQRLTFYCLDHCVTACALCVPEKHKQCSRIKPIEELASNAKTSAELFNVERGFKELENTVDELKNHSQRNIDTIKYQQKNILREIKSFRKQINEHLDNLESNLLKELEDKSDQNKAEINMFLAKLKEKGEKIKSLGKTIHQLKESLSDVQVFLATKGFGEKLREEREWVATVCTQNAAKESVLELSTDPQLKQLVSDLKGFGMIHVVRNPCQIKTDAWEHQRAQLNVPMTTGKEIDQTELKLIREISFGVGKSIKDCAIVNDGRMVFADYNNDEILVRNPEGQLLKSISVDMSPYGLAVISSITVAVTCCKHKTINIVNIDDCVVKQKIKVGKPCCGLSYHADKLYVLAKHTGILEFDLAGNLIRTIPVDVLSSEGYLCFYRDTFCYTCYQDFDESFIACCDDNGTEIWKLNVADSGVTADNYGNFFASNSSDSTLQIVSVDGKKTKKLLDLHDPHKETFLEGVFFDKNSSALLVACTSGTARLYRVI</sequence>
<dbReference type="CDD" id="cd19757">
    <property type="entry name" value="Bbox1"/>
    <property type="match status" value="1"/>
</dbReference>
<dbReference type="PROSITE" id="PS50119">
    <property type="entry name" value="ZF_BBOX"/>
    <property type="match status" value="1"/>
</dbReference>
<keyword evidence="2" id="KW-0175">Coiled coil</keyword>
<comment type="caution">
    <text evidence="4">The sequence shown here is derived from an EMBL/GenBank/DDBJ whole genome shotgun (WGS) entry which is preliminary data.</text>
</comment>
<evidence type="ECO:0000256" key="2">
    <source>
        <dbReference type="SAM" id="Coils"/>
    </source>
</evidence>
<dbReference type="InterPro" id="IPR047153">
    <property type="entry name" value="TRIM45/56/19-like"/>
</dbReference>
<reference evidence="4" key="1">
    <citation type="submission" date="2018-11" db="EMBL/GenBank/DDBJ databases">
        <authorList>
            <person name="Alioto T."/>
            <person name="Alioto T."/>
        </authorList>
    </citation>
    <scope>NUCLEOTIDE SEQUENCE</scope>
</reference>
<evidence type="ECO:0000259" key="3">
    <source>
        <dbReference type="PROSITE" id="PS50119"/>
    </source>
</evidence>
<accession>A0A8B6E559</accession>
<evidence type="ECO:0000313" key="4">
    <source>
        <dbReference type="EMBL" id="VDI29082.1"/>
    </source>
</evidence>
<gene>
    <name evidence="4" type="ORF">MGAL_10B038743</name>
</gene>
<dbReference type="AlphaFoldDB" id="A0A8B6E559"/>
<dbReference type="Pfam" id="PF22586">
    <property type="entry name" value="ANCHR-like_BBOX"/>
    <property type="match status" value="1"/>
</dbReference>
<keyword evidence="1" id="KW-0479">Metal-binding</keyword>
<evidence type="ECO:0000313" key="5">
    <source>
        <dbReference type="Proteomes" id="UP000596742"/>
    </source>
</evidence>
<proteinExistence type="predicted"/>
<dbReference type="InterPro" id="IPR011042">
    <property type="entry name" value="6-blade_b-propeller_TolB-like"/>
</dbReference>
<dbReference type="GO" id="GO:0008270">
    <property type="term" value="F:zinc ion binding"/>
    <property type="evidence" value="ECO:0007669"/>
    <property type="project" value="UniProtKB-KW"/>
</dbReference>
<name>A0A8B6E559_MYTGA</name>
<dbReference type="OrthoDB" id="6101319at2759"/>
<dbReference type="Gene3D" id="2.120.10.30">
    <property type="entry name" value="TolB, C-terminal domain"/>
    <property type="match status" value="2"/>
</dbReference>
<dbReference type="PANTHER" id="PTHR25462:SF296">
    <property type="entry name" value="MEIOTIC P26, ISOFORM F"/>
    <property type="match status" value="1"/>
</dbReference>
<keyword evidence="1" id="KW-0863">Zinc-finger</keyword>
<keyword evidence="1" id="KW-0862">Zinc</keyword>
<dbReference type="SUPFAM" id="SSF101908">
    <property type="entry name" value="Putative isomerase YbhE"/>
    <property type="match status" value="1"/>
</dbReference>
<feature type="coiled-coil region" evidence="2">
    <location>
        <begin position="120"/>
        <end position="198"/>
    </location>
</feature>
<dbReference type="Gene3D" id="3.30.160.60">
    <property type="entry name" value="Classic Zinc Finger"/>
    <property type="match status" value="1"/>
</dbReference>
<organism evidence="4 5">
    <name type="scientific">Mytilus galloprovincialis</name>
    <name type="common">Mediterranean mussel</name>
    <dbReference type="NCBI Taxonomy" id="29158"/>
    <lineage>
        <taxon>Eukaryota</taxon>
        <taxon>Metazoa</taxon>
        <taxon>Spiralia</taxon>
        <taxon>Lophotrochozoa</taxon>
        <taxon>Mollusca</taxon>
        <taxon>Bivalvia</taxon>
        <taxon>Autobranchia</taxon>
        <taxon>Pteriomorphia</taxon>
        <taxon>Mytilida</taxon>
        <taxon>Mytiloidea</taxon>
        <taxon>Mytilidae</taxon>
        <taxon>Mytilinae</taxon>
        <taxon>Mytilus</taxon>
    </lineage>
</organism>
<feature type="domain" description="B box-type" evidence="3">
    <location>
        <begin position="4"/>
        <end position="54"/>
    </location>
</feature>
<dbReference type="Proteomes" id="UP000596742">
    <property type="component" value="Unassembled WGS sequence"/>
</dbReference>
<protein>
    <recommendedName>
        <fullName evidence="3">B box-type domain-containing protein</fullName>
    </recommendedName>
</protein>